<accession>A0A0F9FDW0</accession>
<reference evidence="2" key="1">
    <citation type="journal article" date="2015" name="Nature">
        <title>Complex archaea that bridge the gap between prokaryotes and eukaryotes.</title>
        <authorList>
            <person name="Spang A."/>
            <person name="Saw J.H."/>
            <person name="Jorgensen S.L."/>
            <person name="Zaremba-Niedzwiedzka K."/>
            <person name="Martijn J."/>
            <person name="Lind A.E."/>
            <person name="van Eijk R."/>
            <person name="Schleper C."/>
            <person name="Guy L."/>
            <person name="Ettema T.J."/>
        </authorList>
    </citation>
    <scope>NUCLEOTIDE SEQUENCE</scope>
</reference>
<proteinExistence type="predicted"/>
<evidence type="ECO:0008006" key="3">
    <source>
        <dbReference type="Google" id="ProtNLM"/>
    </source>
</evidence>
<evidence type="ECO:0000256" key="1">
    <source>
        <dbReference type="SAM" id="Phobius"/>
    </source>
</evidence>
<sequence>MIKIISQLTSITVDHKWVRIIRIMLFIFMVLSVVYIVGFAQHPTAHNTFHEVRHGLGLPCH</sequence>
<dbReference type="EMBL" id="LAZR01023983">
    <property type="protein sequence ID" value="KKL76636.1"/>
    <property type="molecule type" value="Genomic_DNA"/>
</dbReference>
<dbReference type="AlphaFoldDB" id="A0A0F9FDW0"/>
<dbReference type="InterPro" id="IPR012667">
    <property type="entry name" value="CbtB_put"/>
</dbReference>
<name>A0A0F9FDW0_9ZZZZ</name>
<comment type="caution">
    <text evidence="2">The sequence shown here is derived from an EMBL/GenBank/DDBJ whole genome shotgun (WGS) entry which is preliminary data.</text>
</comment>
<evidence type="ECO:0000313" key="2">
    <source>
        <dbReference type="EMBL" id="KKL76636.1"/>
    </source>
</evidence>
<protein>
    <recommendedName>
        <fullName evidence="3">Cobalt transporter subunit CbtB</fullName>
    </recommendedName>
</protein>
<dbReference type="Pfam" id="PF09489">
    <property type="entry name" value="CbtB"/>
    <property type="match status" value="1"/>
</dbReference>
<keyword evidence="1" id="KW-0812">Transmembrane</keyword>
<organism evidence="2">
    <name type="scientific">marine sediment metagenome</name>
    <dbReference type="NCBI Taxonomy" id="412755"/>
    <lineage>
        <taxon>unclassified sequences</taxon>
        <taxon>metagenomes</taxon>
        <taxon>ecological metagenomes</taxon>
    </lineage>
</organism>
<keyword evidence="1" id="KW-0472">Membrane</keyword>
<feature type="transmembrane region" description="Helical" evidence="1">
    <location>
        <begin position="20"/>
        <end position="40"/>
    </location>
</feature>
<keyword evidence="1" id="KW-1133">Transmembrane helix</keyword>
<gene>
    <name evidence="2" type="ORF">LCGC14_2042920</name>
</gene>